<accession>A0A1F7IAL4</accession>
<dbReference type="InterPro" id="IPR035901">
    <property type="entry name" value="GIY-YIG_endonuc_sf"/>
</dbReference>
<reference evidence="3 4" key="1">
    <citation type="journal article" date="2016" name="Nat. Commun.">
        <title>Thousands of microbial genomes shed light on interconnected biogeochemical processes in an aquifer system.</title>
        <authorList>
            <person name="Anantharaman K."/>
            <person name="Brown C.T."/>
            <person name="Hug L.A."/>
            <person name="Sharon I."/>
            <person name="Castelle C.J."/>
            <person name="Probst A.J."/>
            <person name="Thomas B.C."/>
            <person name="Singh A."/>
            <person name="Wilkins M.J."/>
            <person name="Karaoz U."/>
            <person name="Brodie E.L."/>
            <person name="Williams K.H."/>
            <person name="Hubbard S.S."/>
            <person name="Banfield J.F."/>
        </authorList>
    </citation>
    <scope>NUCLEOTIDE SEQUENCE [LARGE SCALE GENOMIC DNA]</scope>
</reference>
<comment type="similarity">
    <text evidence="1">Belongs to the UPF0213 family.</text>
</comment>
<dbReference type="STRING" id="1802055.A3A74_01680"/>
<dbReference type="SMART" id="SM00465">
    <property type="entry name" value="GIYc"/>
    <property type="match status" value="1"/>
</dbReference>
<proteinExistence type="inferred from homology"/>
<evidence type="ECO:0000313" key="3">
    <source>
        <dbReference type="EMBL" id="OGK40397.1"/>
    </source>
</evidence>
<protein>
    <recommendedName>
        <fullName evidence="2">GIY-YIG domain-containing protein</fullName>
    </recommendedName>
</protein>
<dbReference type="PANTHER" id="PTHR34477">
    <property type="entry name" value="UPF0213 PROTEIN YHBQ"/>
    <property type="match status" value="1"/>
</dbReference>
<organism evidence="3 4">
    <name type="scientific">Candidatus Roizmanbacteria bacterium RIFCSPLOWO2_01_FULL_35_13</name>
    <dbReference type="NCBI Taxonomy" id="1802055"/>
    <lineage>
        <taxon>Bacteria</taxon>
        <taxon>Candidatus Roizmaniibacteriota</taxon>
    </lineage>
</organism>
<evidence type="ECO:0000259" key="2">
    <source>
        <dbReference type="PROSITE" id="PS50164"/>
    </source>
</evidence>
<evidence type="ECO:0000256" key="1">
    <source>
        <dbReference type="ARBA" id="ARBA00007435"/>
    </source>
</evidence>
<evidence type="ECO:0000313" key="4">
    <source>
        <dbReference type="Proteomes" id="UP000179270"/>
    </source>
</evidence>
<dbReference type="Pfam" id="PF01541">
    <property type="entry name" value="GIY-YIG"/>
    <property type="match status" value="1"/>
</dbReference>
<comment type="caution">
    <text evidence="3">The sequence shown here is derived from an EMBL/GenBank/DDBJ whole genome shotgun (WGS) entry which is preliminary data.</text>
</comment>
<dbReference type="PANTHER" id="PTHR34477:SF5">
    <property type="entry name" value="BSL5627 PROTEIN"/>
    <property type="match status" value="1"/>
</dbReference>
<dbReference type="EMBL" id="MGAF01000033">
    <property type="protein sequence ID" value="OGK40397.1"/>
    <property type="molecule type" value="Genomic_DNA"/>
</dbReference>
<dbReference type="InterPro" id="IPR000305">
    <property type="entry name" value="GIY-YIG_endonuc"/>
</dbReference>
<dbReference type="CDD" id="cd10448">
    <property type="entry name" value="GIY-YIG_unchar_3"/>
    <property type="match status" value="1"/>
</dbReference>
<dbReference type="Gene3D" id="3.40.1440.10">
    <property type="entry name" value="GIY-YIG endonuclease"/>
    <property type="match status" value="1"/>
</dbReference>
<dbReference type="SUPFAM" id="SSF82771">
    <property type="entry name" value="GIY-YIG endonuclease"/>
    <property type="match status" value="1"/>
</dbReference>
<dbReference type="Proteomes" id="UP000179270">
    <property type="component" value="Unassembled WGS sequence"/>
</dbReference>
<sequence>MKNLYFVYILTNKRNGTLYIGVTNNLYKRVWEHKNKITDGFTSKYGLKTLVYYEIHENVESAIKREKQLKKWKRLWKLRIIEEKNPEWNDLNLDSRLRGNDSEEPRE</sequence>
<dbReference type="InterPro" id="IPR050190">
    <property type="entry name" value="UPF0213_domain"/>
</dbReference>
<dbReference type="PROSITE" id="PS50164">
    <property type="entry name" value="GIY_YIG"/>
    <property type="match status" value="1"/>
</dbReference>
<gene>
    <name evidence="3" type="ORF">A3A74_01680</name>
</gene>
<name>A0A1F7IAL4_9BACT</name>
<feature type="domain" description="GIY-YIG" evidence="2">
    <location>
        <begin position="3"/>
        <end position="79"/>
    </location>
</feature>
<dbReference type="AlphaFoldDB" id="A0A1F7IAL4"/>